<dbReference type="Proteomes" id="UP000699042">
    <property type="component" value="Unassembled WGS sequence"/>
</dbReference>
<comment type="caution">
    <text evidence="1">The sequence shown here is derived from an EMBL/GenBank/DDBJ whole genome shotgun (WGS) entry which is preliminary data.</text>
</comment>
<evidence type="ECO:0000313" key="1">
    <source>
        <dbReference type="EMBL" id="KAG7055551.1"/>
    </source>
</evidence>
<reference evidence="1" key="1">
    <citation type="submission" date="2021-05" db="EMBL/GenBank/DDBJ databases">
        <title>Comparative genomics of three Colletotrichum scovillei strains and genetic complementation revealed genes involved fungal growth and virulence on chili pepper.</title>
        <authorList>
            <person name="Hsieh D.-K."/>
            <person name="Chuang S.-C."/>
            <person name="Chen C.-Y."/>
            <person name="Chao Y.-T."/>
            <person name="Lu M.-Y.J."/>
            <person name="Lee M.-H."/>
            <person name="Shih M.-C."/>
        </authorList>
    </citation>
    <scope>NUCLEOTIDE SEQUENCE</scope>
    <source>
        <strain evidence="1">Coll-153</strain>
    </source>
</reference>
<dbReference type="AlphaFoldDB" id="A0A9P7RDX9"/>
<organism evidence="1 2">
    <name type="scientific">Colletotrichum scovillei</name>
    <dbReference type="NCBI Taxonomy" id="1209932"/>
    <lineage>
        <taxon>Eukaryota</taxon>
        <taxon>Fungi</taxon>
        <taxon>Dikarya</taxon>
        <taxon>Ascomycota</taxon>
        <taxon>Pezizomycotina</taxon>
        <taxon>Sordariomycetes</taxon>
        <taxon>Hypocreomycetidae</taxon>
        <taxon>Glomerellales</taxon>
        <taxon>Glomerellaceae</taxon>
        <taxon>Colletotrichum</taxon>
        <taxon>Colletotrichum acutatum species complex</taxon>
    </lineage>
</organism>
<accession>A0A9P7RDX9</accession>
<gene>
    <name evidence="1" type="ORF">JMJ77_008006</name>
</gene>
<name>A0A9P7RDX9_9PEZI</name>
<protein>
    <submittedName>
        <fullName evidence="1">Uncharacterized protein</fullName>
    </submittedName>
</protein>
<dbReference type="EMBL" id="JAESDN010000002">
    <property type="protein sequence ID" value="KAG7055551.1"/>
    <property type="molecule type" value="Genomic_DNA"/>
</dbReference>
<sequence>MSDTTLQSGRNPQAKPRFRTMSPGWDWFTAF</sequence>
<proteinExistence type="predicted"/>
<evidence type="ECO:0000313" key="2">
    <source>
        <dbReference type="Proteomes" id="UP000699042"/>
    </source>
</evidence>
<keyword evidence="2" id="KW-1185">Reference proteome</keyword>